<feature type="compositionally biased region" description="Pro residues" evidence="1">
    <location>
        <begin position="357"/>
        <end position="367"/>
    </location>
</feature>
<feature type="compositionally biased region" description="Polar residues" evidence="1">
    <location>
        <begin position="230"/>
        <end position="240"/>
    </location>
</feature>
<keyword evidence="4" id="KW-1185">Reference proteome</keyword>
<dbReference type="PANTHER" id="PTHR24170">
    <property type="entry name" value="ANKYRIN REPEAT DOMAIN-CONTAINING PROTEIN 27"/>
    <property type="match status" value="1"/>
</dbReference>
<dbReference type="KEGG" id="dpp:DICPUDRAFT_149240"/>
<dbReference type="STRING" id="5786.F0ZD64"/>
<proteinExistence type="predicted"/>
<organism evidence="3 4">
    <name type="scientific">Dictyostelium purpureum</name>
    <name type="common">Slime mold</name>
    <dbReference type="NCBI Taxonomy" id="5786"/>
    <lineage>
        <taxon>Eukaryota</taxon>
        <taxon>Amoebozoa</taxon>
        <taxon>Evosea</taxon>
        <taxon>Eumycetozoa</taxon>
        <taxon>Dictyostelia</taxon>
        <taxon>Dictyosteliales</taxon>
        <taxon>Dictyosteliaceae</taxon>
        <taxon>Dictyostelium</taxon>
    </lineage>
</organism>
<feature type="compositionally biased region" description="Low complexity" evidence="1">
    <location>
        <begin position="19"/>
        <end position="61"/>
    </location>
</feature>
<evidence type="ECO:0000313" key="3">
    <source>
        <dbReference type="EMBL" id="EGC38124.1"/>
    </source>
</evidence>
<dbReference type="RefSeq" id="XP_003285338.1">
    <property type="nucleotide sequence ID" value="XM_003285290.1"/>
</dbReference>
<dbReference type="GO" id="GO:0031267">
    <property type="term" value="F:small GTPase binding"/>
    <property type="evidence" value="ECO:0000318"/>
    <property type="project" value="GO_Central"/>
</dbReference>
<dbReference type="SMART" id="SM00167">
    <property type="entry name" value="VPS9"/>
    <property type="match status" value="1"/>
</dbReference>
<feature type="compositionally biased region" description="Polar residues" evidence="1">
    <location>
        <begin position="584"/>
        <end position="602"/>
    </location>
</feature>
<feature type="domain" description="VPS9" evidence="2">
    <location>
        <begin position="756"/>
        <end position="949"/>
    </location>
</feature>
<gene>
    <name evidence="3" type="ORF">DICPUDRAFT_149240</name>
</gene>
<dbReference type="GO" id="GO:0005085">
    <property type="term" value="F:guanyl-nucleotide exchange factor activity"/>
    <property type="evidence" value="ECO:0000318"/>
    <property type="project" value="GO_Central"/>
</dbReference>
<evidence type="ECO:0000313" key="4">
    <source>
        <dbReference type="Proteomes" id="UP000001064"/>
    </source>
</evidence>
<feature type="compositionally biased region" description="Low complexity" evidence="1">
    <location>
        <begin position="241"/>
        <end position="269"/>
    </location>
</feature>
<feature type="region of interest" description="Disordered" evidence="1">
    <location>
        <begin position="1071"/>
        <end position="1136"/>
    </location>
</feature>
<feature type="compositionally biased region" description="Polar residues" evidence="1">
    <location>
        <begin position="1103"/>
        <end position="1113"/>
    </location>
</feature>
<feature type="compositionally biased region" description="Low complexity" evidence="1">
    <location>
        <begin position="368"/>
        <end position="397"/>
    </location>
</feature>
<dbReference type="Pfam" id="PF02204">
    <property type="entry name" value="VPS9"/>
    <property type="match status" value="1"/>
</dbReference>
<dbReference type="GO" id="GO:0030139">
    <property type="term" value="C:endocytic vesicle"/>
    <property type="evidence" value="ECO:0000318"/>
    <property type="project" value="GO_Central"/>
</dbReference>
<feature type="compositionally biased region" description="Pro residues" evidence="1">
    <location>
        <begin position="270"/>
        <end position="284"/>
    </location>
</feature>
<feature type="compositionally biased region" description="Low complexity" evidence="1">
    <location>
        <begin position="289"/>
        <end position="300"/>
    </location>
</feature>
<feature type="region of interest" description="Disordered" evidence="1">
    <location>
        <begin position="1"/>
        <end position="61"/>
    </location>
</feature>
<evidence type="ECO:0000256" key="1">
    <source>
        <dbReference type="SAM" id="MobiDB-lite"/>
    </source>
</evidence>
<dbReference type="PROSITE" id="PS51205">
    <property type="entry name" value="VPS9"/>
    <property type="match status" value="1"/>
</dbReference>
<dbReference type="GO" id="GO:0005829">
    <property type="term" value="C:cytosol"/>
    <property type="evidence" value="ECO:0000318"/>
    <property type="project" value="GO_Central"/>
</dbReference>
<dbReference type="GeneID" id="10502706"/>
<feature type="compositionally biased region" description="Polar residues" evidence="1">
    <location>
        <begin position="1"/>
        <end position="18"/>
    </location>
</feature>
<dbReference type="AlphaFoldDB" id="F0ZD64"/>
<dbReference type="Gene3D" id="1.20.1050.80">
    <property type="entry name" value="VPS9 domain"/>
    <property type="match status" value="1"/>
</dbReference>
<dbReference type="InParanoid" id="F0ZD64"/>
<evidence type="ECO:0000259" key="2">
    <source>
        <dbReference type="PROSITE" id="PS51205"/>
    </source>
</evidence>
<protein>
    <recommendedName>
        <fullName evidence="2">VPS9 domain-containing protein</fullName>
    </recommendedName>
</protein>
<dbReference type="OMA" id="TTIHIGI"/>
<feature type="compositionally biased region" description="Polar residues" evidence="1">
    <location>
        <begin position="319"/>
        <end position="349"/>
    </location>
</feature>
<reference evidence="4" key="1">
    <citation type="journal article" date="2011" name="Genome Biol.">
        <title>Comparative genomics of the social amoebae Dictyostelium discoideum and Dictyostelium purpureum.</title>
        <authorList>
            <consortium name="US DOE Joint Genome Institute (JGI-PGF)"/>
            <person name="Sucgang R."/>
            <person name="Kuo A."/>
            <person name="Tian X."/>
            <person name="Salerno W."/>
            <person name="Parikh A."/>
            <person name="Feasley C.L."/>
            <person name="Dalin E."/>
            <person name="Tu H."/>
            <person name="Huang E."/>
            <person name="Barry K."/>
            <person name="Lindquist E."/>
            <person name="Shapiro H."/>
            <person name="Bruce D."/>
            <person name="Schmutz J."/>
            <person name="Salamov A."/>
            <person name="Fey P."/>
            <person name="Gaudet P."/>
            <person name="Anjard C."/>
            <person name="Babu M.M."/>
            <person name="Basu S."/>
            <person name="Bushmanova Y."/>
            <person name="van der Wel H."/>
            <person name="Katoh-Kurasawa M."/>
            <person name="Dinh C."/>
            <person name="Coutinho P.M."/>
            <person name="Saito T."/>
            <person name="Elias M."/>
            <person name="Schaap P."/>
            <person name="Kay R.R."/>
            <person name="Henrissat B."/>
            <person name="Eichinger L."/>
            <person name="Rivero F."/>
            <person name="Putnam N.H."/>
            <person name="West C.M."/>
            <person name="Loomis W.F."/>
            <person name="Chisholm R.L."/>
            <person name="Shaulsky G."/>
            <person name="Strassmann J.E."/>
            <person name="Queller D.C."/>
            <person name="Kuspa A."/>
            <person name="Grigoriev I.V."/>
        </authorList>
    </citation>
    <scope>NUCLEOTIDE SEQUENCE [LARGE SCALE GENOMIC DNA]</scope>
    <source>
        <strain evidence="4">QSDP1</strain>
    </source>
</reference>
<feature type="region of interest" description="Disordered" evidence="1">
    <location>
        <begin position="578"/>
        <end position="602"/>
    </location>
</feature>
<dbReference type="eggNOG" id="ENOG502REZI">
    <property type="taxonomic scope" value="Eukaryota"/>
</dbReference>
<feature type="region of interest" description="Disordered" evidence="1">
    <location>
        <begin position="228"/>
        <end position="407"/>
    </location>
</feature>
<accession>F0ZD64</accession>
<sequence>MNSQNDRNPYIQSLIPSYSNNNSNNNNNNNNINNNNINYNSNNNNNNNHNNNNNNNNNNDNIFLYSNGGGLNNNYNSNINYNGYNNPPNNFRNSLDLNGLNGNNNINHNNNNNGIYNNNNNSYSFGNNGNFNNSNNSNFNLNNFSNNNYNSINQRPNPPLFNNDYNNMNNMNNMNMNNNMNYNMNNNMNNNNNINYNMNNNFNQSNNINHINNMNNMNNLFAPLVPPQPQQYFYQNSPKNQQQTLSPPLQTQSQTLDFQNRSSQQLPSIPTSPPPSYSTPPLLPPKISFVQQQLFSQQSPPQYPSRPAPPVPPMVPFQLNTVQNISPPSSNSTKIYNNQRQSQRLPPSASQQILQQKPPPPQPPPSRPKSLPTSPHNNNINHINNNSNFNHNHNNNIKQSKNLKSSNDRSILEDMGSLIKDIYKEENILSSSNNSVGSNSSLDNSQSKLEPVLREGCLFYNVVVMNEPKGNVNDNRWFVQRGQFLFNHLEKEMKEVDILDLKRLLLNIDIRLMDNSNDLRYGFRLRTPKNNIAHFIWTIDPKEAIMWLVSISSFTLNFDQEKESEMINQILEISQPESRPKKVINTSSYSKQEQASSTNQSPLSGFSISNLSIFDGNDIGRYEDIDFDNLLKKGLDIFKSDSQKKTLKTISKNLDNRELIVENISELLLNTEFELGKSFYKLIVAIEDKILGGSDNEKISNDVNNIIYEYTQMIVHKIQDLRKSEKRISYARLAVEKAVYKFIYQIILSLYTAKYAKEDEQYSSKFLQLLTITTIHIGIPEDFWLLDNKSESLMDDEEISSNNGSGDGDTEIINNFCDIDLETAAHLPPYQFSIDILKTLPSLTTPTEKLECIEKSIDLISESIKLYWEKKSKFNRSTISKIPQISADELLPIFSYVIIKSNITNVFSELMFIQEYSDFSLCSQKQQYCLTTFEAALQNTLDWTIESLLADASKVFEDLKQSTLELSPSKRKSMSISLPASSMPSPSPISPSMLSNVGELSISNNSNFINNNIGNLSNSNSVSSNNSDNNNSSNSNSYIDVNNSTNITASNILDIDFSIPTTSVLPKITTTTTTTTTTTSTASSLDSDNDSSLLVNEEHSILEPTSRSNSPLQNNKSKNKNDSNNLNTLIDDMFNF</sequence>
<dbReference type="Proteomes" id="UP000001064">
    <property type="component" value="Unassembled WGS sequence"/>
</dbReference>
<feature type="compositionally biased region" description="Pro residues" evidence="1">
    <location>
        <begin position="301"/>
        <end position="315"/>
    </location>
</feature>
<dbReference type="InterPro" id="IPR037191">
    <property type="entry name" value="VPS9_dom_sf"/>
</dbReference>
<dbReference type="PANTHER" id="PTHR24170:SF1">
    <property type="entry name" value="DOMAIN PROTEIN, PUTATIVE (AFU_ORTHOLOGUE AFUA_1G09870)-RELATED"/>
    <property type="match status" value="1"/>
</dbReference>
<dbReference type="SUPFAM" id="SSF109993">
    <property type="entry name" value="VPS9 domain"/>
    <property type="match status" value="1"/>
</dbReference>
<dbReference type="VEuPathDB" id="AmoebaDB:DICPUDRAFT_149240"/>
<dbReference type="OrthoDB" id="20531at2759"/>
<dbReference type="EMBL" id="GL870983">
    <property type="protein sequence ID" value="EGC38124.1"/>
    <property type="molecule type" value="Genomic_DNA"/>
</dbReference>
<name>F0ZD64_DICPU</name>
<dbReference type="InterPro" id="IPR051248">
    <property type="entry name" value="UPF0507/Ank_repeat_27"/>
</dbReference>
<dbReference type="InterPro" id="IPR003123">
    <property type="entry name" value="VPS9"/>
</dbReference>
<feature type="compositionally biased region" description="Low complexity" evidence="1">
    <location>
        <begin position="1071"/>
        <end position="1094"/>
    </location>
</feature>